<dbReference type="PANTHER" id="PTHR22093">
    <property type="entry name" value="LEUKOCYTE RECEPTOR CLUSTER LRC MEMBER 1"/>
    <property type="match status" value="1"/>
</dbReference>
<dbReference type="Pfam" id="PF10197">
    <property type="entry name" value="Cir_N"/>
    <property type="match status" value="1"/>
</dbReference>
<dbReference type="SMART" id="SM01083">
    <property type="entry name" value="Cir_N"/>
    <property type="match status" value="1"/>
</dbReference>
<dbReference type="InterPro" id="IPR039875">
    <property type="entry name" value="LENG1-like"/>
</dbReference>
<evidence type="ECO:0000313" key="4">
    <source>
        <dbReference type="Proteomes" id="UP001303473"/>
    </source>
</evidence>
<gene>
    <name evidence="3" type="ORF">QBC46DRAFT_91574</name>
</gene>
<evidence type="ECO:0000256" key="1">
    <source>
        <dbReference type="SAM" id="MobiDB-lite"/>
    </source>
</evidence>
<dbReference type="EMBL" id="MU853780">
    <property type="protein sequence ID" value="KAK3941725.1"/>
    <property type="molecule type" value="Genomic_DNA"/>
</dbReference>
<dbReference type="Proteomes" id="UP001303473">
    <property type="component" value="Unassembled WGS sequence"/>
</dbReference>
<feature type="region of interest" description="Disordered" evidence="1">
    <location>
        <begin position="202"/>
        <end position="344"/>
    </location>
</feature>
<dbReference type="AlphaFoldDB" id="A0AAN6N9N1"/>
<feature type="compositionally biased region" description="Basic and acidic residues" evidence="1">
    <location>
        <begin position="143"/>
        <end position="152"/>
    </location>
</feature>
<feature type="compositionally biased region" description="Basic residues" evidence="1">
    <location>
        <begin position="333"/>
        <end position="344"/>
    </location>
</feature>
<feature type="region of interest" description="Disordered" evidence="1">
    <location>
        <begin position="52"/>
        <end position="96"/>
    </location>
</feature>
<comment type="caution">
    <text evidence="3">The sequence shown here is derived from an EMBL/GenBank/DDBJ whole genome shotgun (WGS) entry which is preliminary data.</text>
</comment>
<feature type="compositionally biased region" description="Basic and acidic residues" evidence="1">
    <location>
        <begin position="236"/>
        <end position="264"/>
    </location>
</feature>
<proteinExistence type="predicted"/>
<accession>A0AAN6N9N1</accession>
<feature type="region of interest" description="Disordered" evidence="1">
    <location>
        <begin position="111"/>
        <end position="132"/>
    </location>
</feature>
<feature type="compositionally biased region" description="Basic residues" evidence="1">
    <location>
        <begin position="284"/>
        <end position="299"/>
    </location>
</feature>
<dbReference type="PANTHER" id="PTHR22093:SF0">
    <property type="entry name" value="LEUKOCYTE RECEPTOR CLUSTER MEMBER 1"/>
    <property type="match status" value="1"/>
</dbReference>
<organism evidence="3 4">
    <name type="scientific">Diplogelasinospora grovesii</name>
    <dbReference type="NCBI Taxonomy" id="303347"/>
    <lineage>
        <taxon>Eukaryota</taxon>
        <taxon>Fungi</taxon>
        <taxon>Dikarya</taxon>
        <taxon>Ascomycota</taxon>
        <taxon>Pezizomycotina</taxon>
        <taxon>Sordariomycetes</taxon>
        <taxon>Sordariomycetidae</taxon>
        <taxon>Sordariales</taxon>
        <taxon>Diplogelasinosporaceae</taxon>
        <taxon>Diplogelasinospora</taxon>
    </lineage>
</organism>
<feature type="compositionally biased region" description="Basic and acidic residues" evidence="1">
    <location>
        <begin position="210"/>
        <end position="223"/>
    </location>
</feature>
<keyword evidence="4" id="KW-1185">Reference proteome</keyword>
<sequence>MPLHLLGKKSWNVYNTDNIARVRRDEAAAQAREEAEEQRMQEIDAARRLAILRGETPPPIPEEPPLDPLPSSGRRERDAVVGRKRKRHGEDDTDFEMRVARERAEAGDRAALALAPSQPKKEPSLVDHKGHISLFTEPVARVEKNPEAEKEAARKKRQEQDQYQMRFVNAAGNKDGDRLGLTDKKGPWYAQADKDALVKVPAKDVWGNEDPDRKVREAKRLDASDPLAMMKKGAAKVRELDKERKREAEERERAIKELEREERRRERKRRTQEEEDGSGDRERSRRRSRSRSRERRRHSEARTDHERERERRHSDYHRSSRSTHRSDHDRERHRSHSRHSHRPR</sequence>
<dbReference type="InterPro" id="IPR019339">
    <property type="entry name" value="CIR_N_dom"/>
</dbReference>
<feature type="region of interest" description="Disordered" evidence="1">
    <location>
        <begin position="143"/>
        <end position="162"/>
    </location>
</feature>
<reference evidence="4" key="1">
    <citation type="journal article" date="2023" name="Mol. Phylogenet. Evol.">
        <title>Genome-scale phylogeny and comparative genomics of the fungal order Sordariales.</title>
        <authorList>
            <person name="Hensen N."/>
            <person name="Bonometti L."/>
            <person name="Westerberg I."/>
            <person name="Brannstrom I.O."/>
            <person name="Guillou S."/>
            <person name="Cros-Aarteil S."/>
            <person name="Calhoun S."/>
            <person name="Haridas S."/>
            <person name="Kuo A."/>
            <person name="Mondo S."/>
            <person name="Pangilinan J."/>
            <person name="Riley R."/>
            <person name="LaButti K."/>
            <person name="Andreopoulos B."/>
            <person name="Lipzen A."/>
            <person name="Chen C."/>
            <person name="Yan M."/>
            <person name="Daum C."/>
            <person name="Ng V."/>
            <person name="Clum A."/>
            <person name="Steindorff A."/>
            <person name="Ohm R.A."/>
            <person name="Martin F."/>
            <person name="Silar P."/>
            <person name="Natvig D.O."/>
            <person name="Lalanne C."/>
            <person name="Gautier V."/>
            <person name="Ament-Velasquez S.L."/>
            <person name="Kruys A."/>
            <person name="Hutchinson M.I."/>
            <person name="Powell A.J."/>
            <person name="Barry K."/>
            <person name="Miller A.N."/>
            <person name="Grigoriev I.V."/>
            <person name="Debuchy R."/>
            <person name="Gladieux P."/>
            <person name="Hiltunen Thoren M."/>
            <person name="Johannesson H."/>
        </authorList>
    </citation>
    <scope>NUCLEOTIDE SEQUENCE [LARGE SCALE GENOMIC DNA]</scope>
    <source>
        <strain evidence="4">CBS 340.73</strain>
    </source>
</reference>
<feature type="compositionally biased region" description="Pro residues" evidence="1">
    <location>
        <begin position="56"/>
        <end position="68"/>
    </location>
</feature>
<evidence type="ECO:0000313" key="3">
    <source>
        <dbReference type="EMBL" id="KAK3941725.1"/>
    </source>
</evidence>
<feature type="compositionally biased region" description="Basic and acidic residues" evidence="1">
    <location>
        <begin position="300"/>
        <end position="332"/>
    </location>
</feature>
<name>A0AAN6N9N1_9PEZI</name>
<protein>
    <recommendedName>
        <fullName evidence="2">CBF1-interacting co-repressor CIR N-terminal domain-containing protein</fullName>
    </recommendedName>
</protein>
<feature type="domain" description="CBF1-interacting co-repressor CIR N-terminal" evidence="2">
    <location>
        <begin position="10"/>
        <end position="46"/>
    </location>
</feature>
<feature type="compositionally biased region" description="Basic and acidic residues" evidence="1">
    <location>
        <begin position="119"/>
        <end position="130"/>
    </location>
</feature>
<evidence type="ECO:0000259" key="2">
    <source>
        <dbReference type="SMART" id="SM01083"/>
    </source>
</evidence>